<dbReference type="Proteomes" id="UP000887572">
    <property type="component" value="Unplaced"/>
</dbReference>
<feature type="compositionally biased region" description="Acidic residues" evidence="2">
    <location>
        <begin position="23"/>
        <end position="47"/>
    </location>
</feature>
<dbReference type="PANTHER" id="PTHR23159:SF60">
    <property type="entry name" value="SPINDLE ASSEMBLY ABNORMAL PROTEIN 4"/>
    <property type="match status" value="1"/>
</dbReference>
<feature type="compositionally biased region" description="Polar residues" evidence="2">
    <location>
        <begin position="84"/>
        <end position="95"/>
    </location>
</feature>
<organism evidence="3 4">
    <name type="scientific">Globodera rostochiensis</name>
    <name type="common">Golden nematode worm</name>
    <name type="synonym">Heterodera rostochiensis</name>
    <dbReference type="NCBI Taxonomy" id="31243"/>
    <lineage>
        <taxon>Eukaryota</taxon>
        <taxon>Metazoa</taxon>
        <taxon>Ecdysozoa</taxon>
        <taxon>Nematoda</taxon>
        <taxon>Chromadorea</taxon>
        <taxon>Rhabditida</taxon>
        <taxon>Tylenchina</taxon>
        <taxon>Tylenchomorpha</taxon>
        <taxon>Tylenchoidea</taxon>
        <taxon>Heteroderidae</taxon>
        <taxon>Heteroderinae</taxon>
        <taxon>Globodera</taxon>
    </lineage>
</organism>
<evidence type="ECO:0000256" key="2">
    <source>
        <dbReference type="SAM" id="MobiDB-lite"/>
    </source>
</evidence>
<keyword evidence="1" id="KW-0175">Coiled coil</keyword>
<dbReference type="PANTHER" id="PTHR23159">
    <property type="entry name" value="CENTROSOMAL PROTEIN 2"/>
    <property type="match status" value="1"/>
</dbReference>
<proteinExistence type="predicted"/>
<keyword evidence="3" id="KW-1185">Reference proteome</keyword>
<sequence>MIVLSGNALLTAQKHIDSALHIDEDEEDEQEEEIDQDGEDTEKEDAFEGGMMSSIDRSAVQQTDEAVALVSFLDVDLNRAASPHSQWASESTSNMHPIVDTEPNPIRDAHEPNHIFHYSPSSHSPDDEESSQNGQSSSSAPINSILDLSLINLDKEKAIDDECDGGMTMPGGSSERTLDRFEDVRTIASSDIEVIRQMDDWSVTSSHTNSALQPNNTHQQVVQSPSLKELHQSRTPPELIKLDTTQLSQDQKIEELGRVNDNLRMTNANLMAKNKQKIAAESKLQSQFDEKEKQLNDLLDEGRKLSEYSGRQAKEIRKLKQQLEQLDVVSAARDSAVEELQEAHQQLQEQENVVEHLRDEIENSEQQMRTLQMELGDKTTHAENLEGKMRVEKTLKTTGRERDELAKENKKLAAKMINKKAQDQIVDERERGLEEDLKLQRLKNASANSRIRELEQRIERIQDANRDIAVEISNANSPLLNTISSLEEKLLGLERDNDNLARSLRQMSDQLNAQKKKHQTETEMIARNLQEERQNNAQKTEELAKAFNERADQQNHIKKLEDELSQSQREHTEKVCRLERKMEELEKDIKTKRDELTELQRRNCELQQRIIASTMERRNNANSLLDPLAQQQKRVGERANEEDETIGTALRRGEELLQQHRHFVHQQNGKIQPKLTIVAPSYQPQRLGNSSISSGHVSLDIRLQGEHSPNNNYSLDAGSAEYLRSELDLAHSNLFQLHERFENLLEMYGGCLETIEELKYDNEDLRKLCKEQALGLVDLQPAAASS</sequence>
<reference evidence="4" key="1">
    <citation type="submission" date="2022-11" db="UniProtKB">
        <authorList>
            <consortium name="WormBaseParasite"/>
        </authorList>
    </citation>
    <scope>IDENTIFICATION</scope>
</reference>
<feature type="region of interest" description="Disordered" evidence="2">
    <location>
        <begin position="18"/>
        <end position="49"/>
    </location>
</feature>
<feature type="coiled-coil region" evidence="1">
    <location>
        <begin position="333"/>
        <end position="602"/>
    </location>
</feature>
<accession>A0A914GXN8</accession>
<dbReference type="AlphaFoldDB" id="A0A914GXN8"/>
<evidence type="ECO:0000313" key="4">
    <source>
        <dbReference type="WBParaSite" id="Gr19_v10_g12312.t1"/>
    </source>
</evidence>
<dbReference type="WBParaSite" id="Gr19_v10_g12312.t1">
    <property type="protein sequence ID" value="Gr19_v10_g12312.t1"/>
    <property type="gene ID" value="Gr19_v10_g12312"/>
</dbReference>
<evidence type="ECO:0000313" key="3">
    <source>
        <dbReference type="Proteomes" id="UP000887572"/>
    </source>
</evidence>
<feature type="compositionally biased region" description="Basic and acidic residues" evidence="2">
    <location>
        <begin position="105"/>
        <end position="114"/>
    </location>
</feature>
<protein>
    <submittedName>
        <fullName evidence="4">Uncharacterized protein</fullName>
    </submittedName>
</protein>
<name>A0A914GXN8_GLORO</name>
<feature type="coiled-coil region" evidence="1">
    <location>
        <begin position="253"/>
        <end position="301"/>
    </location>
</feature>
<feature type="region of interest" description="Disordered" evidence="2">
    <location>
        <begin position="84"/>
        <end position="142"/>
    </location>
</feature>
<evidence type="ECO:0000256" key="1">
    <source>
        <dbReference type="SAM" id="Coils"/>
    </source>
</evidence>
<feature type="compositionally biased region" description="Low complexity" evidence="2">
    <location>
        <begin position="131"/>
        <end position="142"/>
    </location>
</feature>